<organism evidence="4 5">
    <name type="scientific">Mucilaginibacter arboris</name>
    <dbReference type="NCBI Taxonomy" id="2682090"/>
    <lineage>
        <taxon>Bacteria</taxon>
        <taxon>Pseudomonadati</taxon>
        <taxon>Bacteroidota</taxon>
        <taxon>Sphingobacteriia</taxon>
        <taxon>Sphingobacteriales</taxon>
        <taxon>Sphingobacteriaceae</taxon>
        <taxon>Mucilaginibacter</taxon>
    </lineage>
</organism>
<dbReference type="SUPFAM" id="SSF55729">
    <property type="entry name" value="Acyl-CoA N-acyltransferases (Nat)"/>
    <property type="match status" value="1"/>
</dbReference>
<dbReference type="Pfam" id="PF00583">
    <property type="entry name" value="Acetyltransf_1"/>
    <property type="match status" value="1"/>
</dbReference>
<dbReference type="Proteomes" id="UP000462014">
    <property type="component" value="Unassembled WGS sequence"/>
</dbReference>
<name>A0A7K1SV18_9SPHI</name>
<evidence type="ECO:0000256" key="1">
    <source>
        <dbReference type="ARBA" id="ARBA00022679"/>
    </source>
</evidence>
<proteinExistence type="predicted"/>
<dbReference type="InterPro" id="IPR051556">
    <property type="entry name" value="N-term/lysine_N-AcTrnsfr"/>
</dbReference>
<dbReference type="PANTHER" id="PTHR42919:SF8">
    <property type="entry name" value="N-ALPHA-ACETYLTRANSFERASE 50"/>
    <property type="match status" value="1"/>
</dbReference>
<dbReference type="EMBL" id="WPIK01000005">
    <property type="protein sequence ID" value="MVN21171.1"/>
    <property type="molecule type" value="Genomic_DNA"/>
</dbReference>
<dbReference type="InterPro" id="IPR016181">
    <property type="entry name" value="Acyl_CoA_acyltransferase"/>
</dbReference>
<comment type="caution">
    <text evidence="4">The sequence shown here is derived from an EMBL/GenBank/DDBJ whole genome shotgun (WGS) entry which is preliminary data.</text>
</comment>
<evidence type="ECO:0000313" key="4">
    <source>
        <dbReference type="EMBL" id="MVN21171.1"/>
    </source>
</evidence>
<dbReference type="RefSeq" id="WP_157565307.1">
    <property type="nucleotide sequence ID" value="NZ_WPIK01000005.1"/>
</dbReference>
<feature type="domain" description="N-acetyltransferase" evidence="3">
    <location>
        <begin position="5"/>
        <end position="174"/>
    </location>
</feature>
<gene>
    <name evidence="4" type="ORF">GO621_06445</name>
</gene>
<dbReference type="GO" id="GO:0016747">
    <property type="term" value="F:acyltransferase activity, transferring groups other than amino-acyl groups"/>
    <property type="evidence" value="ECO:0007669"/>
    <property type="project" value="InterPro"/>
</dbReference>
<evidence type="ECO:0000259" key="3">
    <source>
        <dbReference type="PROSITE" id="PS51186"/>
    </source>
</evidence>
<keyword evidence="1 4" id="KW-0808">Transferase</keyword>
<dbReference type="AlphaFoldDB" id="A0A7K1SV18"/>
<dbReference type="PANTHER" id="PTHR42919">
    <property type="entry name" value="N-ALPHA-ACETYLTRANSFERASE"/>
    <property type="match status" value="1"/>
</dbReference>
<accession>A0A7K1SV18</accession>
<dbReference type="CDD" id="cd04301">
    <property type="entry name" value="NAT_SF"/>
    <property type="match status" value="1"/>
</dbReference>
<protein>
    <submittedName>
        <fullName evidence="4">GNAT family N-acetyltransferase</fullName>
    </submittedName>
</protein>
<keyword evidence="2" id="KW-0012">Acyltransferase</keyword>
<dbReference type="Gene3D" id="3.40.630.30">
    <property type="match status" value="1"/>
</dbReference>
<sequence>MNPEITIQKVQPEEAAQFAKFSADLFSETFAEFNDPKDMENYLAEAFNINKIEEELTNPHTYCFYASKNSMPIGGIKFIVDTADASFTGIKSAEISRLYVAKAYHNQKIGAMLMQYAIDWALQNKTEKLWLGVWEKNQKAIDFYLQWGFTKTGIVDFKLGNDLQQDWLMEKQLR</sequence>
<dbReference type="InterPro" id="IPR000182">
    <property type="entry name" value="GNAT_dom"/>
</dbReference>
<evidence type="ECO:0000313" key="5">
    <source>
        <dbReference type="Proteomes" id="UP000462014"/>
    </source>
</evidence>
<evidence type="ECO:0000256" key="2">
    <source>
        <dbReference type="ARBA" id="ARBA00023315"/>
    </source>
</evidence>
<keyword evidence="5" id="KW-1185">Reference proteome</keyword>
<reference evidence="4 5" key="1">
    <citation type="submission" date="2019-12" db="EMBL/GenBank/DDBJ databases">
        <title>Mucilaginibacter sp. HMF7410 genome sequencing and assembly.</title>
        <authorList>
            <person name="Kang H."/>
            <person name="Cha I."/>
            <person name="Kim H."/>
            <person name="Joh K."/>
        </authorList>
    </citation>
    <scope>NUCLEOTIDE SEQUENCE [LARGE SCALE GENOMIC DNA]</scope>
    <source>
        <strain evidence="4 5">HMF7410</strain>
    </source>
</reference>
<dbReference type="PROSITE" id="PS51186">
    <property type="entry name" value="GNAT"/>
    <property type="match status" value="1"/>
</dbReference>